<proteinExistence type="predicted"/>
<organism evidence="7 8">
    <name type="scientific">Cucurbitaria berberidis CBS 394.84</name>
    <dbReference type="NCBI Taxonomy" id="1168544"/>
    <lineage>
        <taxon>Eukaryota</taxon>
        <taxon>Fungi</taxon>
        <taxon>Dikarya</taxon>
        <taxon>Ascomycota</taxon>
        <taxon>Pezizomycotina</taxon>
        <taxon>Dothideomycetes</taxon>
        <taxon>Pleosporomycetidae</taxon>
        <taxon>Pleosporales</taxon>
        <taxon>Pleosporineae</taxon>
        <taxon>Cucurbitariaceae</taxon>
        <taxon>Cucurbitaria</taxon>
    </lineage>
</organism>
<dbReference type="GeneID" id="63853164"/>
<evidence type="ECO:0000313" key="8">
    <source>
        <dbReference type="Proteomes" id="UP000800039"/>
    </source>
</evidence>
<feature type="transmembrane region" description="Helical" evidence="6">
    <location>
        <begin position="45"/>
        <end position="63"/>
    </location>
</feature>
<accession>A0A9P4GLE6</accession>
<feature type="transmembrane region" description="Helical" evidence="6">
    <location>
        <begin position="121"/>
        <end position="142"/>
    </location>
</feature>
<comment type="caution">
    <text evidence="7">The sequence shown here is derived from an EMBL/GenBank/DDBJ whole genome shotgun (WGS) entry which is preliminary data.</text>
</comment>
<evidence type="ECO:0000256" key="4">
    <source>
        <dbReference type="ARBA" id="ARBA00023136"/>
    </source>
</evidence>
<dbReference type="PANTHER" id="PTHR31465:SF27">
    <property type="entry name" value="DOMAIN PROTEIN, PUTATIVE (AFU_ORTHOLOGUE AFUA_3G01030)-RELATED"/>
    <property type="match status" value="1"/>
</dbReference>
<evidence type="ECO:0000256" key="5">
    <source>
        <dbReference type="SAM" id="MobiDB-lite"/>
    </source>
</evidence>
<evidence type="ECO:0000256" key="1">
    <source>
        <dbReference type="ARBA" id="ARBA00004141"/>
    </source>
</evidence>
<name>A0A9P4GLE6_9PLEO</name>
<keyword evidence="4 6" id="KW-0472">Membrane</keyword>
<evidence type="ECO:0000256" key="3">
    <source>
        <dbReference type="ARBA" id="ARBA00022989"/>
    </source>
</evidence>
<evidence type="ECO:0000256" key="6">
    <source>
        <dbReference type="SAM" id="Phobius"/>
    </source>
</evidence>
<dbReference type="AlphaFoldDB" id="A0A9P4GLE6"/>
<feature type="region of interest" description="Disordered" evidence="5">
    <location>
        <begin position="265"/>
        <end position="291"/>
    </location>
</feature>
<keyword evidence="3 6" id="KW-1133">Transmembrane helix</keyword>
<dbReference type="RefSeq" id="XP_040790167.1">
    <property type="nucleotide sequence ID" value="XM_040935913.1"/>
</dbReference>
<reference evidence="7" key="1">
    <citation type="submission" date="2020-01" db="EMBL/GenBank/DDBJ databases">
        <authorList>
            <consortium name="DOE Joint Genome Institute"/>
            <person name="Haridas S."/>
            <person name="Albert R."/>
            <person name="Binder M."/>
            <person name="Bloem J."/>
            <person name="Labutti K."/>
            <person name="Salamov A."/>
            <person name="Andreopoulos B."/>
            <person name="Baker S.E."/>
            <person name="Barry K."/>
            <person name="Bills G."/>
            <person name="Bluhm B.H."/>
            <person name="Cannon C."/>
            <person name="Castanera R."/>
            <person name="Culley D.E."/>
            <person name="Daum C."/>
            <person name="Ezra D."/>
            <person name="Gonzalez J.B."/>
            <person name="Henrissat B."/>
            <person name="Kuo A."/>
            <person name="Liang C."/>
            <person name="Lipzen A."/>
            <person name="Lutzoni F."/>
            <person name="Magnuson J."/>
            <person name="Mondo S."/>
            <person name="Nolan M."/>
            <person name="Ohm R."/>
            <person name="Pangilinan J."/>
            <person name="Park H.-J."/>
            <person name="Ramirez L."/>
            <person name="Alfaro M."/>
            <person name="Sun H."/>
            <person name="Tritt A."/>
            <person name="Yoshinaga Y."/>
            <person name="Zwiers L.-H."/>
            <person name="Turgeon B.G."/>
            <person name="Goodwin S.B."/>
            <person name="Spatafora J.W."/>
            <person name="Crous P.W."/>
            <person name="Grigoriev I.V."/>
        </authorList>
    </citation>
    <scope>NUCLEOTIDE SEQUENCE</scope>
    <source>
        <strain evidence="7">CBS 394.84</strain>
    </source>
</reference>
<dbReference type="PANTHER" id="PTHR31465">
    <property type="entry name" value="PROTEIN RTA1-RELATED"/>
    <property type="match status" value="1"/>
</dbReference>
<dbReference type="Pfam" id="PF04479">
    <property type="entry name" value="RTA1"/>
    <property type="match status" value="1"/>
</dbReference>
<sequence>MPTLETYHGAYLWKYVPNPPAAITFAILFLFLTIAHTWKMLKHRTWYCLPFVIGGICEPVGYGCRALATYHTGSLVPYLLQAIFLLLPPCLFAGTLYMVYSRVVRAVHGERFSLISPKWCTRFFVAGDFLCLNIQSGGAGFLPHPKVANYGNGIIVAGLGLQVVIFGGFMYCCILFHKKFRAHLARSGEMVDLPWESILWMLYVNSVIVSVRNIFRLVEFITGHDSYLNMNEWPVYVFDGVLMLIVMICFYVWYPPQLQSSQTDSMIELTSEDNSPEIAPPRVAKYEDRTS</sequence>
<feature type="transmembrane region" description="Helical" evidence="6">
    <location>
        <begin position="235"/>
        <end position="254"/>
    </location>
</feature>
<dbReference type="InterPro" id="IPR007568">
    <property type="entry name" value="RTA1"/>
</dbReference>
<keyword evidence="8" id="KW-1185">Reference proteome</keyword>
<dbReference type="Proteomes" id="UP000800039">
    <property type="component" value="Unassembled WGS sequence"/>
</dbReference>
<evidence type="ECO:0000313" key="7">
    <source>
        <dbReference type="EMBL" id="KAF1847604.1"/>
    </source>
</evidence>
<feature type="transmembrane region" description="Helical" evidence="6">
    <location>
        <begin position="75"/>
        <end position="100"/>
    </location>
</feature>
<dbReference type="EMBL" id="ML976615">
    <property type="protein sequence ID" value="KAF1847604.1"/>
    <property type="molecule type" value="Genomic_DNA"/>
</dbReference>
<gene>
    <name evidence="7" type="ORF">K460DRAFT_392919</name>
</gene>
<dbReference type="OrthoDB" id="3358017at2759"/>
<feature type="transmembrane region" description="Helical" evidence="6">
    <location>
        <begin position="20"/>
        <end position="38"/>
    </location>
</feature>
<comment type="subcellular location">
    <subcellularLocation>
        <location evidence="1">Membrane</location>
        <topology evidence="1">Multi-pass membrane protein</topology>
    </subcellularLocation>
</comment>
<feature type="transmembrane region" description="Helical" evidence="6">
    <location>
        <begin position="197"/>
        <end position="215"/>
    </location>
</feature>
<keyword evidence="2 6" id="KW-0812">Transmembrane</keyword>
<protein>
    <submittedName>
        <fullName evidence="7">RTA1-domain-containing protein</fullName>
    </submittedName>
</protein>
<dbReference type="GO" id="GO:0016020">
    <property type="term" value="C:membrane"/>
    <property type="evidence" value="ECO:0007669"/>
    <property type="project" value="UniProtKB-SubCell"/>
</dbReference>
<evidence type="ECO:0000256" key="2">
    <source>
        <dbReference type="ARBA" id="ARBA00022692"/>
    </source>
</evidence>
<feature type="transmembrane region" description="Helical" evidence="6">
    <location>
        <begin position="154"/>
        <end position="176"/>
    </location>
</feature>